<protein>
    <submittedName>
        <fullName evidence="2">Uncharacterized protein</fullName>
    </submittedName>
</protein>
<keyword evidence="3" id="KW-1185">Reference proteome</keyword>
<evidence type="ECO:0000256" key="1">
    <source>
        <dbReference type="SAM" id="MobiDB-lite"/>
    </source>
</evidence>
<sequence>MRCMSAARGSSPDTKTPAGFPPVGPSEKAAMRRRLKGGHPASEWRPFWARCRPGSARWLQQCGHAPHAGLDQDAPRPIPPQRRWVLRGEPVRLDHAWQFPGSGRRCGRCHWSPRMQKSLVRYPIRFVLLGLVLISGCAGLDSRETGRAANSLASDRLRAVSSAAELDDLIVRGQDLNTQLDRRSLRWHCSKPRSERRWWVKCPRDRPRREGEEDAATLDTIEVTGSRIEAADLITNNQEAGVDEGDIVKKTGDRLLVLRGDVLYSVLIRRDGQDVLELADQLKLAVDKSGEEVWYDEILAFGDRVILLGFNYGQEDPVAEVHLFRLDADGRLQRDGRFWLKTDDYFSDENYGARLQGDKLLISLSMPLKLQGEMRWPEWSRRDVPRPAWQALVEAEDLYFPVLPSRDPHVHVVLQCPLSGLGGELDCRATGVVANSESVLYATPAHVFLALGAWDAAAFAQRRFHPDAWRSNLPESQQEAWRRTALMRIPFDAGALPGVAIVPGWVRKPVEFSGTPDGGLYLLSSLTDGEEGQSGLFRLEPGDFSSTPGPMPMPRALVPISDWPSVRFSPRAVWVGRTHWYVGEEQQSAEIHVQPLDGSAARQIVLPHSADQLQPAFGRMLVVGAREDETLAMSWIGDAPQLAVHSTVAFEGRLMAERRSHSLNFGQLRGGTRLFSLPVMARQPDHDDYDYFERASDIQYVELASDRLRDGGVLDMQDPGAVPCEDCDDWYGNARAFVVGDRLFALSANLLKESRWDGRLVRERRRVALP</sequence>
<evidence type="ECO:0000313" key="3">
    <source>
        <dbReference type="Proteomes" id="UP000305760"/>
    </source>
</evidence>
<dbReference type="InterPro" id="IPR019198">
    <property type="entry name" value="Beta_propeller_containing"/>
</dbReference>
<dbReference type="EMBL" id="SMDR01000001">
    <property type="protein sequence ID" value="TNJ34787.1"/>
    <property type="molecule type" value="Genomic_DNA"/>
</dbReference>
<dbReference type="Proteomes" id="UP000305760">
    <property type="component" value="Unassembled WGS sequence"/>
</dbReference>
<accession>A0A5C4RVT8</accession>
<reference evidence="2 3" key="1">
    <citation type="submission" date="2019-03" db="EMBL/GenBank/DDBJ databases">
        <title>Arenimonas daejeonensis sp. nov., isolated from compost.</title>
        <authorList>
            <person name="Jeon C.O."/>
        </authorList>
    </citation>
    <scope>NUCLEOTIDE SEQUENCE [LARGE SCALE GENOMIC DNA]</scope>
    <source>
        <strain evidence="2 3">R29</strain>
    </source>
</reference>
<comment type="caution">
    <text evidence="2">The sequence shown here is derived from an EMBL/GenBank/DDBJ whole genome shotgun (WGS) entry which is preliminary data.</text>
</comment>
<dbReference type="OrthoDB" id="7439267at2"/>
<evidence type="ECO:0000313" key="2">
    <source>
        <dbReference type="EMBL" id="TNJ34787.1"/>
    </source>
</evidence>
<organism evidence="2 3">
    <name type="scientific">Arenimonas terrae</name>
    <dbReference type="NCBI Taxonomy" id="2546226"/>
    <lineage>
        <taxon>Bacteria</taxon>
        <taxon>Pseudomonadati</taxon>
        <taxon>Pseudomonadota</taxon>
        <taxon>Gammaproteobacteria</taxon>
        <taxon>Lysobacterales</taxon>
        <taxon>Lysobacteraceae</taxon>
        <taxon>Arenimonas</taxon>
    </lineage>
</organism>
<name>A0A5C4RVT8_9GAMM</name>
<dbReference type="AlphaFoldDB" id="A0A5C4RVT8"/>
<dbReference type="Pfam" id="PF09826">
    <property type="entry name" value="Beta_propel"/>
    <property type="match status" value="1"/>
</dbReference>
<proteinExistence type="predicted"/>
<gene>
    <name evidence="2" type="ORF">E1B00_03115</name>
</gene>
<feature type="region of interest" description="Disordered" evidence="1">
    <location>
        <begin position="1"/>
        <end position="40"/>
    </location>
</feature>